<gene>
    <name evidence="1" type="ORF">KSX_26840</name>
</gene>
<evidence type="ECO:0000313" key="1">
    <source>
        <dbReference type="EMBL" id="GHO44521.1"/>
    </source>
</evidence>
<accession>A0A8J3HYW7</accession>
<dbReference type="Proteomes" id="UP000612362">
    <property type="component" value="Unassembled WGS sequence"/>
</dbReference>
<name>A0A8J3HYW7_9CHLR</name>
<comment type="caution">
    <text evidence="1">The sequence shown here is derived from an EMBL/GenBank/DDBJ whole genome shotgun (WGS) entry which is preliminary data.</text>
</comment>
<dbReference type="RefSeq" id="WP_220193906.1">
    <property type="nucleotide sequence ID" value="NZ_BNJF01000001.1"/>
</dbReference>
<keyword evidence="2" id="KW-1185">Reference proteome</keyword>
<evidence type="ECO:0000313" key="2">
    <source>
        <dbReference type="Proteomes" id="UP000612362"/>
    </source>
</evidence>
<dbReference type="AlphaFoldDB" id="A0A8J3HYW7"/>
<reference evidence="1" key="1">
    <citation type="submission" date="2020-10" db="EMBL/GenBank/DDBJ databases">
        <title>Taxonomic study of unclassified bacteria belonging to the class Ktedonobacteria.</title>
        <authorList>
            <person name="Yabe S."/>
            <person name="Wang C.M."/>
            <person name="Zheng Y."/>
            <person name="Sakai Y."/>
            <person name="Cavaletti L."/>
            <person name="Monciardini P."/>
            <person name="Donadio S."/>
        </authorList>
    </citation>
    <scope>NUCLEOTIDE SEQUENCE</scope>
    <source>
        <strain evidence="1">SOSP1-1</strain>
    </source>
</reference>
<sequence length="116" mass="12741">MELNVEEFLNKLSEKLETPTPAPEPVAKGITADELKATLGEFIQTVNEKIESVTAQKAQELTREEGTGSKAVVTNPMTADPIKYIVEKAQSGKELSHQDKELIWGLTKEVIGYGLE</sequence>
<protein>
    <submittedName>
        <fullName evidence="1">Uncharacterized protein</fullName>
    </submittedName>
</protein>
<dbReference type="EMBL" id="BNJF01000001">
    <property type="protein sequence ID" value="GHO44521.1"/>
    <property type="molecule type" value="Genomic_DNA"/>
</dbReference>
<organism evidence="1 2">
    <name type="scientific">Ktedonospora formicarum</name>
    <dbReference type="NCBI Taxonomy" id="2778364"/>
    <lineage>
        <taxon>Bacteria</taxon>
        <taxon>Bacillati</taxon>
        <taxon>Chloroflexota</taxon>
        <taxon>Ktedonobacteria</taxon>
        <taxon>Ktedonobacterales</taxon>
        <taxon>Ktedonobacteraceae</taxon>
        <taxon>Ktedonospora</taxon>
    </lineage>
</organism>
<proteinExistence type="predicted"/>